<protein>
    <submittedName>
        <fullName evidence="2">1499_t:CDS:1</fullName>
    </submittedName>
</protein>
<feature type="region of interest" description="Disordered" evidence="1">
    <location>
        <begin position="116"/>
        <end position="148"/>
    </location>
</feature>
<accession>A0A9N8YNF6</accession>
<feature type="compositionally biased region" description="Polar residues" evidence="1">
    <location>
        <begin position="50"/>
        <end position="61"/>
    </location>
</feature>
<feature type="region of interest" description="Disordered" evidence="1">
    <location>
        <begin position="1"/>
        <end position="61"/>
    </location>
</feature>
<feature type="compositionally biased region" description="Low complexity" evidence="1">
    <location>
        <begin position="12"/>
        <end position="24"/>
    </location>
</feature>
<feature type="compositionally biased region" description="Basic and acidic residues" evidence="1">
    <location>
        <begin position="25"/>
        <end position="49"/>
    </location>
</feature>
<gene>
    <name evidence="2" type="ORF">AGERDE_LOCUS574</name>
</gene>
<feature type="compositionally biased region" description="Polar residues" evidence="1">
    <location>
        <begin position="93"/>
        <end position="103"/>
    </location>
</feature>
<dbReference type="AlphaFoldDB" id="A0A9N8YNF6"/>
<dbReference type="Proteomes" id="UP000789831">
    <property type="component" value="Unassembled WGS sequence"/>
</dbReference>
<organism evidence="2 3">
    <name type="scientific">Ambispora gerdemannii</name>
    <dbReference type="NCBI Taxonomy" id="144530"/>
    <lineage>
        <taxon>Eukaryota</taxon>
        <taxon>Fungi</taxon>
        <taxon>Fungi incertae sedis</taxon>
        <taxon>Mucoromycota</taxon>
        <taxon>Glomeromycotina</taxon>
        <taxon>Glomeromycetes</taxon>
        <taxon>Archaeosporales</taxon>
        <taxon>Ambisporaceae</taxon>
        <taxon>Ambispora</taxon>
    </lineage>
</organism>
<name>A0A9N8YNF6_9GLOM</name>
<feature type="compositionally biased region" description="Low complexity" evidence="1">
    <location>
        <begin position="212"/>
        <end position="225"/>
    </location>
</feature>
<evidence type="ECO:0000313" key="2">
    <source>
        <dbReference type="EMBL" id="CAG8435737.1"/>
    </source>
</evidence>
<comment type="caution">
    <text evidence="2">The sequence shown here is derived from an EMBL/GenBank/DDBJ whole genome shotgun (WGS) entry which is preliminary data.</text>
</comment>
<evidence type="ECO:0000313" key="3">
    <source>
        <dbReference type="Proteomes" id="UP000789831"/>
    </source>
</evidence>
<dbReference type="EMBL" id="CAJVPL010000028">
    <property type="protein sequence ID" value="CAG8435737.1"/>
    <property type="molecule type" value="Genomic_DNA"/>
</dbReference>
<feature type="region of interest" description="Disordered" evidence="1">
    <location>
        <begin position="75"/>
        <end position="103"/>
    </location>
</feature>
<proteinExistence type="predicted"/>
<evidence type="ECO:0000256" key="1">
    <source>
        <dbReference type="SAM" id="MobiDB-lite"/>
    </source>
</evidence>
<feature type="compositionally biased region" description="Low complexity" evidence="1">
    <location>
        <begin position="116"/>
        <end position="134"/>
    </location>
</feature>
<reference evidence="2" key="1">
    <citation type="submission" date="2021-06" db="EMBL/GenBank/DDBJ databases">
        <authorList>
            <person name="Kallberg Y."/>
            <person name="Tangrot J."/>
            <person name="Rosling A."/>
        </authorList>
    </citation>
    <scope>NUCLEOTIDE SEQUENCE</scope>
    <source>
        <strain evidence="2">MT106</strain>
    </source>
</reference>
<keyword evidence="3" id="KW-1185">Reference proteome</keyword>
<sequence length="293" mass="32208">MSRNSWWGLMFNEDNNSNNTTNPTTEEKNPEELRDSNHDDTNMSSKDQKPPSTTTNYNKDSINVIKEIILEEDEELFSGGEGKSRQREGIPIPTTNNIASSDISEIPSVASTLVEQYSQPQSQPNSLQPQLGSPAIPIPRQQNQNMRRHDDTKRASLGSFRGWWYPNSAATHNSVPSTSTSANNNNTGITIATTNTNATASAFVPSENSSKPAPNSNMNNSRPPSLQRSESPGLPLTPLMETFEETRLSSSSSSRNSWWIFGGGNHSNIINNGKISSSIASSFLTIQLIIMKY</sequence>
<feature type="region of interest" description="Disordered" evidence="1">
    <location>
        <begin position="203"/>
        <end position="237"/>
    </location>
</feature>